<dbReference type="Proteomes" id="UP000008635">
    <property type="component" value="Chromosome"/>
</dbReference>
<name>E8UC24_DEIML</name>
<organism evidence="2 3">
    <name type="scientific">Deinococcus maricopensis (strain DSM 21211 / LMG 22137 / NRRL B-23946 / LB-34)</name>
    <dbReference type="NCBI Taxonomy" id="709986"/>
    <lineage>
        <taxon>Bacteria</taxon>
        <taxon>Thermotogati</taxon>
        <taxon>Deinococcota</taxon>
        <taxon>Deinococci</taxon>
        <taxon>Deinococcales</taxon>
        <taxon>Deinococcaceae</taxon>
        <taxon>Deinococcus</taxon>
    </lineage>
</organism>
<feature type="transmembrane region" description="Helical" evidence="1">
    <location>
        <begin position="82"/>
        <end position="103"/>
    </location>
</feature>
<gene>
    <name evidence="2" type="ordered locus">Deima_3056</name>
</gene>
<dbReference type="STRING" id="709986.Deima_3056"/>
<dbReference type="AlphaFoldDB" id="E8UC24"/>
<feature type="transmembrane region" description="Helical" evidence="1">
    <location>
        <begin position="53"/>
        <end position="70"/>
    </location>
</feature>
<proteinExistence type="predicted"/>
<evidence type="ECO:0000313" key="3">
    <source>
        <dbReference type="Proteomes" id="UP000008635"/>
    </source>
</evidence>
<evidence type="ECO:0000313" key="2">
    <source>
        <dbReference type="EMBL" id="ADV68685.1"/>
    </source>
</evidence>
<dbReference type="KEGG" id="dmr:Deima_3056"/>
<feature type="transmembrane region" description="Helical" evidence="1">
    <location>
        <begin position="146"/>
        <end position="164"/>
    </location>
</feature>
<dbReference type="HOGENOM" id="CLU_1313730_0_0_0"/>
<keyword evidence="1" id="KW-1133">Transmembrane helix</keyword>
<protein>
    <submittedName>
        <fullName evidence="2">Uncharacterized protein</fullName>
    </submittedName>
</protein>
<feature type="transmembrane region" description="Helical" evidence="1">
    <location>
        <begin position="115"/>
        <end position="134"/>
    </location>
</feature>
<evidence type="ECO:0000256" key="1">
    <source>
        <dbReference type="SAM" id="Phobius"/>
    </source>
</evidence>
<sequence precursor="true">MFRPGPPPSRVPNLSLGGLNGASSRAERRMGWAAAGLLAVAGVLRALPWAPGGALAAGLSALALLLLAVHTDAYGYARTRPVAWRGVAAHALTGVPVALAFALRSAPLDTSGVHAALLGTLGVLLGAFLVAFATAKLKLFLGGARLTVRLLLGALPGAALGAVMPALTPWPFVALLLAPLGAALARRLKRRAGVDPLDWDTDFNPLLVR</sequence>
<reference evidence="2 3" key="1">
    <citation type="journal article" date="2011" name="Stand. Genomic Sci.">
        <title>Complete genome sequence of Deinococcus maricopensis type strain (LB-34).</title>
        <authorList>
            <person name="Pukall R."/>
            <person name="Zeytun A."/>
            <person name="Lucas S."/>
            <person name="Lapidus A."/>
            <person name="Hammon N."/>
            <person name="Deshpande S."/>
            <person name="Nolan M."/>
            <person name="Cheng J.F."/>
            <person name="Pitluck S."/>
            <person name="Liolios K."/>
            <person name="Pagani I."/>
            <person name="Mikhailova N."/>
            <person name="Ivanova N."/>
            <person name="Mavromatis K."/>
            <person name="Pati A."/>
            <person name="Tapia R."/>
            <person name="Han C."/>
            <person name="Goodwin L."/>
            <person name="Chen A."/>
            <person name="Palaniappan K."/>
            <person name="Land M."/>
            <person name="Hauser L."/>
            <person name="Chang Y.J."/>
            <person name="Jeffries C.D."/>
            <person name="Brambilla E.M."/>
            <person name="Rohde M."/>
            <person name="Goker M."/>
            <person name="Detter J.C."/>
            <person name="Woyke T."/>
            <person name="Bristow J."/>
            <person name="Eisen J.A."/>
            <person name="Markowitz V."/>
            <person name="Hugenholtz P."/>
            <person name="Kyrpides N.C."/>
            <person name="Klenk H.P."/>
        </authorList>
    </citation>
    <scope>NUCLEOTIDE SEQUENCE [LARGE SCALE GENOMIC DNA]</scope>
    <source>
        <strain evidence="3">DSM 21211 / LMG 22137 / NRRL B-23946 / LB-34</strain>
    </source>
</reference>
<keyword evidence="3" id="KW-1185">Reference proteome</keyword>
<dbReference type="RefSeq" id="WP_013558188.1">
    <property type="nucleotide sequence ID" value="NC_014958.1"/>
</dbReference>
<accession>E8UC24</accession>
<dbReference type="EMBL" id="CP002454">
    <property type="protein sequence ID" value="ADV68685.1"/>
    <property type="molecule type" value="Genomic_DNA"/>
</dbReference>
<reference evidence="3" key="2">
    <citation type="submission" date="2011-01" db="EMBL/GenBank/DDBJ databases">
        <title>The complete genome of Deinococcus maricopensis DSM 21211.</title>
        <authorList>
            <consortium name="US DOE Joint Genome Institute (JGI-PGF)"/>
            <person name="Lucas S."/>
            <person name="Copeland A."/>
            <person name="Lapidus A."/>
            <person name="Goodwin L."/>
            <person name="Pitluck S."/>
            <person name="Kyrpides N."/>
            <person name="Mavromatis K."/>
            <person name="Pagani I."/>
            <person name="Ivanova N."/>
            <person name="Ovchinnikova G."/>
            <person name="Zeytun A."/>
            <person name="Detter J.C."/>
            <person name="Han C."/>
            <person name="Land M."/>
            <person name="Hauser L."/>
            <person name="Markowitz V."/>
            <person name="Cheng J.-F."/>
            <person name="Hugenholtz P."/>
            <person name="Woyke T."/>
            <person name="Wu D."/>
            <person name="Pukall R."/>
            <person name="Gehrich-Schroeter G."/>
            <person name="Brambilla E."/>
            <person name="Klenk H.-P."/>
            <person name="Eisen J.A."/>
        </authorList>
    </citation>
    <scope>NUCLEOTIDE SEQUENCE [LARGE SCALE GENOMIC DNA]</scope>
    <source>
        <strain evidence="3">DSM 21211 / LMG 22137 / NRRL B-23946 / LB-34</strain>
    </source>
</reference>
<keyword evidence="1" id="KW-0472">Membrane</keyword>
<keyword evidence="1" id="KW-0812">Transmembrane</keyword>